<dbReference type="AlphaFoldDB" id="A0A101RNJ3"/>
<dbReference type="Proteomes" id="UP000053669">
    <property type="component" value="Unassembled WGS sequence"/>
</dbReference>
<evidence type="ECO:0000313" key="2">
    <source>
        <dbReference type="Proteomes" id="UP000053669"/>
    </source>
</evidence>
<gene>
    <name evidence="1" type="ORF">AQJ46_42390</name>
</gene>
<comment type="caution">
    <text evidence="1">The sequence shown here is derived from an EMBL/GenBank/DDBJ whole genome shotgun (WGS) entry which is preliminary data.</text>
</comment>
<name>A0A101RNJ3_9ACTN</name>
<evidence type="ECO:0000313" key="1">
    <source>
        <dbReference type="EMBL" id="KUN58925.1"/>
    </source>
</evidence>
<reference evidence="1 2" key="1">
    <citation type="submission" date="2015-10" db="EMBL/GenBank/DDBJ databases">
        <title>Draft genome sequence of Streptomyces canus DSM 40017, type strain for the species Streptomyces canus.</title>
        <authorList>
            <person name="Ruckert C."/>
            <person name="Winkler A."/>
            <person name="Kalinowski J."/>
            <person name="Kampfer P."/>
            <person name="Glaeser S."/>
        </authorList>
    </citation>
    <scope>NUCLEOTIDE SEQUENCE [LARGE SCALE GENOMIC DNA]</scope>
    <source>
        <strain evidence="1 2">DSM 40017</strain>
    </source>
</reference>
<proteinExistence type="predicted"/>
<accession>A0A101RNJ3</accession>
<dbReference type="STRING" id="58343.AQJ46_42390"/>
<dbReference type="RefSeq" id="WP_059210687.1">
    <property type="nucleotide sequence ID" value="NZ_KQ948674.1"/>
</dbReference>
<protein>
    <submittedName>
        <fullName evidence="1">Uncharacterized protein</fullName>
    </submittedName>
</protein>
<organism evidence="1 2">
    <name type="scientific">Streptomyces canus</name>
    <dbReference type="NCBI Taxonomy" id="58343"/>
    <lineage>
        <taxon>Bacteria</taxon>
        <taxon>Bacillati</taxon>
        <taxon>Actinomycetota</taxon>
        <taxon>Actinomycetes</taxon>
        <taxon>Kitasatosporales</taxon>
        <taxon>Streptomycetaceae</taxon>
        <taxon>Streptomyces</taxon>
        <taxon>Streptomyces aurantiacus group</taxon>
    </lineage>
</organism>
<sequence length="111" mass="11920">MGWPRPLRELKGLLYEMYLAAGAPSLDEIAATVAADDDLPGAPSRDTVRRIICDSVQPPHQADAVSVMVALARRAAADEQEMAARVRRLWIETGMARGRVGRSGTSTVSSS</sequence>
<dbReference type="EMBL" id="LMWU01000055">
    <property type="protein sequence ID" value="KUN58925.1"/>
    <property type="molecule type" value="Genomic_DNA"/>
</dbReference>